<comment type="caution">
    <text evidence="2">The sequence shown here is derived from an EMBL/GenBank/DDBJ whole genome shotgun (WGS) entry which is preliminary data.</text>
</comment>
<feature type="signal peptide" evidence="1">
    <location>
        <begin position="1"/>
        <end position="18"/>
    </location>
</feature>
<sequence length="276" mass="29024">MFSSVGLAALALAAVASADDNARSVGTLEFKNLFVESGIVPNVIAALDPSVSFYAGYRSAADGHSELLVPGASLTVSEASLPIEFSVENLGNATGVTQQTRYLIYLLDTDAPSRDNPTSRNLRHYLAGNYTLATNSSGIVASDILPTASRLTVAANRFFPFTQFTPPNPQPNTGVHRFIYALYTQPSRFDTVGFESVGMDRATQNWNLSQWRTQLGLGPAIGATFFTIDTGANNGQGTSANRTDFTGTSGASTASVSLFASGLTVAATVLGLMAVF</sequence>
<keyword evidence="1" id="KW-0732">Signal</keyword>
<accession>A0AA40BV28</accession>
<dbReference type="Proteomes" id="UP001175000">
    <property type="component" value="Unassembled WGS sequence"/>
</dbReference>
<dbReference type="PANTHER" id="PTHR11362">
    <property type="entry name" value="PHOSPHATIDYLETHANOLAMINE-BINDING PROTEIN"/>
    <property type="match status" value="1"/>
</dbReference>
<dbReference type="CDD" id="cd00866">
    <property type="entry name" value="PEBP_euk"/>
    <property type="match status" value="1"/>
</dbReference>
<dbReference type="AlphaFoldDB" id="A0AA40BV28"/>
<evidence type="ECO:0000256" key="1">
    <source>
        <dbReference type="SAM" id="SignalP"/>
    </source>
</evidence>
<dbReference type="SUPFAM" id="SSF49777">
    <property type="entry name" value="PEBP-like"/>
    <property type="match status" value="1"/>
</dbReference>
<proteinExistence type="predicted"/>
<gene>
    <name evidence="2" type="ORF">B0T14DRAFT_570640</name>
</gene>
<organism evidence="2 3">
    <name type="scientific">Immersiella caudata</name>
    <dbReference type="NCBI Taxonomy" id="314043"/>
    <lineage>
        <taxon>Eukaryota</taxon>
        <taxon>Fungi</taxon>
        <taxon>Dikarya</taxon>
        <taxon>Ascomycota</taxon>
        <taxon>Pezizomycotina</taxon>
        <taxon>Sordariomycetes</taxon>
        <taxon>Sordariomycetidae</taxon>
        <taxon>Sordariales</taxon>
        <taxon>Lasiosphaeriaceae</taxon>
        <taxon>Immersiella</taxon>
    </lineage>
</organism>
<dbReference type="Gene3D" id="3.90.280.10">
    <property type="entry name" value="PEBP-like"/>
    <property type="match status" value="1"/>
</dbReference>
<evidence type="ECO:0000313" key="3">
    <source>
        <dbReference type="Proteomes" id="UP001175000"/>
    </source>
</evidence>
<feature type="chain" id="PRO_5041344058" evidence="1">
    <location>
        <begin position="19"/>
        <end position="276"/>
    </location>
</feature>
<reference evidence="2" key="1">
    <citation type="submission" date="2023-06" db="EMBL/GenBank/DDBJ databases">
        <title>Genome-scale phylogeny and comparative genomics of the fungal order Sordariales.</title>
        <authorList>
            <consortium name="Lawrence Berkeley National Laboratory"/>
            <person name="Hensen N."/>
            <person name="Bonometti L."/>
            <person name="Westerberg I."/>
            <person name="Brannstrom I.O."/>
            <person name="Guillou S."/>
            <person name="Cros-Aarteil S."/>
            <person name="Calhoun S."/>
            <person name="Haridas S."/>
            <person name="Kuo A."/>
            <person name="Mondo S."/>
            <person name="Pangilinan J."/>
            <person name="Riley R."/>
            <person name="Labutti K."/>
            <person name="Andreopoulos B."/>
            <person name="Lipzen A."/>
            <person name="Chen C."/>
            <person name="Yanf M."/>
            <person name="Daum C."/>
            <person name="Ng V."/>
            <person name="Clum A."/>
            <person name="Steindorff A."/>
            <person name="Ohm R."/>
            <person name="Martin F."/>
            <person name="Silar P."/>
            <person name="Natvig D."/>
            <person name="Lalanne C."/>
            <person name="Gautier V."/>
            <person name="Ament-Velasquez S.L."/>
            <person name="Kruys A."/>
            <person name="Hutchinson M.I."/>
            <person name="Powell A.J."/>
            <person name="Barry K."/>
            <person name="Miller A.N."/>
            <person name="Grigoriev I.V."/>
            <person name="Debuchy R."/>
            <person name="Gladieux P."/>
            <person name="Thoren M.H."/>
            <person name="Johannesson H."/>
        </authorList>
    </citation>
    <scope>NUCLEOTIDE SEQUENCE</scope>
    <source>
        <strain evidence="2">CBS 606.72</strain>
    </source>
</reference>
<dbReference type="PANTHER" id="PTHR11362:SF82">
    <property type="entry name" value="PHOSPHATIDYLETHANOLAMINE-BINDING PROTEIN 4"/>
    <property type="match status" value="1"/>
</dbReference>
<dbReference type="InterPro" id="IPR008914">
    <property type="entry name" value="PEBP"/>
</dbReference>
<dbReference type="InterPro" id="IPR035810">
    <property type="entry name" value="PEBP_euk"/>
</dbReference>
<dbReference type="Pfam" id="PF01161">
    <property type="entry name" value="PBP"/>
    <property type="match status" value="1"/>
</dbReference>
<evidence type="ECO:0000313" key="2">
    <source>
        <dbReference type="EMBL" id="KAK0614738.1"/>
    </source>
</evidence>
<protein>
    <submittedName>
        <fullName evidence="2">Phosphatidylethanolamine-binding protein</fullName>
    </submittedName>
</protein>
<name>A0AA40BV28_9PEZI</name>
<dbReference type="EMBL" id="JAULSU010000006">
    <property type="protein sequence ID" value="KAK0614738.1"/>
    <property type="molecule type" value="Genomic_DNA"/>
</dbReference>
<dbReference type="InterPro" id="IPR036610">
    <property type="entry name" value="PEBP-like_sf"/>
</dbReference>
<keyword evidence="3" id="KW-1185">Reference proteome</keyword>